<dbReference type="GO" id="GO:0008757">
    <property type="term" value="F:S-adenosylmethionine-dependent methyltransferase activity"/>
    <property type="evidence" value="ECO:0007669"/>
    <property type="project" value="InterPro"/>
</dbReference>
<feature type="domain" description="Methyltransferase type 11" evidence="1">
    <location>
        <begin position="48"/>
        <end position="131"/>
    </location>
</feature>
<dbReference type="Gene3D" id="3.40.50.150">
    <property type="entry name" value="Vaccinia Virus protein VP39"/>
    <property type="match status" value="1"/>
</dbReference>
<dbReference type="SUPFAM" id="SSF53335">
    <property type="entry name" value="S-adenosyl-L-methionine-dependent methyltransferases"/>
    <property type="match status" value="1"/>
</dbReference>
<gene>
    <name evidence="2" type="ORF">K9W45_05230</name>
</gene>
<dbReference type="AlphaFoldDB" id="A0A9Y1BN76"/>
<dbReference type="InterPro" id="IPR013216">
    <property type="entry name" value="Methyltransf_11"/>
</dbReference>
<protein>
    <submittedName>
        <fullName evidence="2">Class I SAM-dependent methyltransferase</fullName>
    </submittedName>
</protein>
<dbReference type="EMBL" id="CP084166">
    <property type="protein sequence ID" value="UJG41867.1"/>
    <property type="molecule type" value="Genomic_DNA"/>
</dbReference>
<dbReference type="Proteomes" id="UP001201020">
    <property type="component" value="Chromosome"/>
</dbReference>
<organism evidence="2">
    <name type="scientific">Candidatus Heimdallarchaeum aukensis</name>
    <dbReference type="NCBI Taxonomy" id="2876573"/>
    <lineage>
        <taxon>Archaea</taxon>
        <taxon>Promethearchaeati</taxon>
        <taxon>Candidatus Heimdallarchaeota</taxon>
        <taxon>Candidatus Heimdallarchaeia (ex Rinke et al. 2021) (nom. nud.)</taxon>
        <taxon>Candidatus Heimdallarchaeales</taxon>
        <taxon>Candidatus Heimdallarchaeaceae</taxon>
        <taxon>Candidatus Heimdallarchaeum</taxon>
    </lineage>
</organism>
<reference evidence="2" key="1">
    <citation type="journal article" date="2022" name="Nat. Microbiol.">
        <title>Unique mobile elements and scalable gene flow at the prokaryote-eukaryote boundary revealed by circularized Asgard archaea genomes.</title>
        <authorList>
            <person name="Wu F."/>
            <person name="Speth D.R."/>
            <person name="Philosof A."/>
            <person name="Cremiere A."/>
            <person name="Narayanan A."/>
            <person name="Barco R.A."/>
            <person name="Connon S.A."/>
            <person name="Amend J.P."/>
            <person name="Antoshechkin I.A."/>
            <person name="Orphan V.J."/>
        </authorList>
    </citation>
    <scope>NUCLEOTIDE SEQUENCE</scope>
    <source>
        <strain evidence="2">PM71</strain>
    </source>
</reference>
<dbReference type="Pfam" id="PF08241">
    <property type="entry name" value="Methyltransf_11"/>
    <property type="match status" value="1"/>
</dbReference>
<proteinExistence type="predicted"/>
<evidence type="ECO:0000313" key="2">
    <source>
        <dbReference type="EMBL" id="UJG41867.1"/>
    </source>
</evidence>
<dbReference type="InterPro" id="IPR029063">
    <property type="entry name" value="SAM-dependent_MTases_sf"/>
</dbReference>
<name>A0A9Y1BN76_9ARCH</name>
<keyword evidence="2" id="KW-0808">Transferase</keyword>
<sequence length="252" mass="29534">MNLHKFSHLASVYDETRPVPEELLLFFRNEVINYLRTNCAEKKRYSLLSIGIGTGRAELSLWSKNVELYGIDINKEMLKVAKQRNRSVYTCVANALEIPFSHSFDLVSMIHTIQFVKPITKFYTQLKSVSKNVCIGDLYTSLYDNIIVSYYVNELEKNNYFTPSNSLDKVEKELEKWGNQVIKNKEIRAKIKLEKIYKIIKSQSLSRFWNVPLEIHVKVMQSLDYFIKKEKIELYEEVTTPAKAILRFIDLN</sequence>
<accession>A0A9Y1BN76</accession>
<evidence type="ECO:0000259" key="1">
    <source>
        <dbReference type="Pfam" id="PF08241"/>
    </source>
</evidence>
<dbReference type="GO" id="GO:0032259">
    <property type="term" value="P:methylation"/>
    <property type="evidence" value="ECO:0007669"/>
    <property type="project" value="UniProtKB-KW"/>
</dbReference>
<keyword evidence="2" id="KW-0489">Methyltransferase</keyword>